<reference evidence="1" key="1">
    <citation type="submission" date="2019-11" db="EMBL/GenBank/DDBJ databases">
        <authorList>
            <person name="Liu Y."/>
            <person name="Hou J."/>
            <person name="Li T.-Q."/>
            <person name="Guan C.-H."/>
            <person name="Wu X."/>
            <person name="Wu H.-Z."/>
            <person name="Ling F."/>
            <person name="Zhang R."/>
            <person name="Shi X.-G."/>
            <person name="Ren J.-P."/>
            <person name="Chen E.-F."/>
            <person name="Sun J.-M."/>
        </authorList>
    </citation>
    <scope>NUCLEOTIDE SEQUENCE</scope>
    <source>
        <strain evidence="1">Adult_tree_wgs_1</strain>
        <tissue evidence="1">Leaves</tissue>
    </source>
</reference>
<keyword evidence="2" id="KW-1185">Reference proteome</keyword>
<dbReference type="Proteomes" id="UP000626092">
    <property type="component" value="Unassembled WGS sequence"/>
</dbReference>
<organism evidence="1 2">
    <name type="scientific">Rhododendron simsii</name>
    <name type="common">Sims's rhododendron</name>
    <dbReference type="NCBI Taxonomy" id="118357"/>
    <lineage>
        <taxon>Eukaryota</taxon>
        <taxon>Viridiplantae</taxon>
        <taxon>Streptophyta</taxon>
        <taxon>Embryophyta</taxon>
        <taxon>Tracheophyta</taxon>
        <taxon>Spermatophyta</taxon>
        <taxon>Magnoliopsida</taxon>
        <taxon>eudicotyledons</taxon>
        <taxon>Gunneridae</taxon>
        <taxon>Pentapetalae</taxon>
        <taxon>asterids</taxon>
        <taxon>Ericales</taxon>
        <taxon>Ericaceae</taxon>
        <taxon>Ericoideae</taxon>
        <taxon>Rhodoreae</taxon>
        <taxon>Rhododendron</taxon>
    </lineage>
</organism>
<proteinExistence type="predicted"/>
<gene>
    <name evidence="1" type="ORF">RHSIM_Rhsim04G0209000</name>
</gene>
<dbReference type="OrthoDB" id="5314306at2759"/>
<sequence>MLWESTEKTIAYDLKQNSIAYFPIPNKTWDMEGATFVESLASPPGHCKEGEECPPEGEECLCLVRYVDPEGIGSERDVEVLVMKEYSVGESWTSLFTISCVPLGPAMLKGLVMVPFCFRKNGEVLIALNGEKILVFDPDEESKRYIQIPNIGCNAQVMVYKESMVSPVAYRDEEGSTEGVRRWKTDTDWISIWCEEKRKG</sequence>
<accession>A0A834H6X4</accession>
<dbReference type="AlphaFoldDB" id="A0A834H6X4"/>
<evidence type="ECO:0000313" key="1">
    <source>
        <dbReference type="EMBL" id="KAF7145778.1"/>
    </source>
</evidence>
<name>A0A834H6X4_RHOSS</name>
<comment type="caution">
    <text evidence="1">The sequence shown here is derived from an EMBL/GenBank/DDBJ whole genome shotgun (WGS) entry which is preliminary data.</text>
</comment>
<protein>
    <recommendedName>
        <fullName evidence="3">F-box associated domain-containing protein</fullName>
    </recommendedName>
</protein>
<dbReference type="EMBL" id="WJXA01000004">
    <property type="protein sequence ID" value="KAF7145778.1"/>
    <property type="molecule type" value="Genomic_DNA"/>
</dbReference>
<evidence type="ECO:0008006" key="3">
    <source>
        <dbReference type="Google" id="ProtNLM"/>
    </source>
</evidence>
<evidence type="ECO:0000313" key="2">
    <source>
        <dbReference type="Proteomes" id="UP000626092"/>
    </source>
</evidence>